<dbReference type="Proteomes" id="UP000650582">
    <property type="component" value="Unassembled WGS sequence"/>
</dbReference>
<comment type="caution">
    <text evidence="4">The sequence shown here is derived from an EMBL/GenBank/DDBJ whole genome shotgun (WGS) entry which is preliminary data.</text>
</comment>
<name>A0A8H7H1H1_9AGAM</name>
<evidence type="ECO:0000256" key="2">
    <source>
        <dbReference type="SAM" id="MobiDB-lite"/>
    </source>
</evidence>
<dbReference type="InterPro" id="IPR011600">
    <property type="entry name" value="Pept_C14_caspase"/>
</dbReference>
<feature type="compositionally biased region" description="Acidic residues" evidence="2">
    <location>
        <begin position="734"/>
        <end position="753"/>
    </location>
</feature>
<dbReference type="InterPro" id="IPR050452">
    <property type="entry name" value="Metacaspase"/>
</dbReference>
<comment type="similarity">
    <text evidence="1">Belongs to the peptidase C14B family.</text>
</comment>
<dbReference type="Pfam" id="PF00656">
    <property type="entry name" value="Peptidase_C14"/>
    <property type="match status" value="1"/>
</dbReference>
<protein>
    <submittedName>
        <fullName evidence="4">Caspase domain</fullName>
    </submittedName>
</protein>
<gene>
    <name evidence="4" type="ORF">RHS04_08814</name>
</gene>
<dbReference type="AlphaFoldDB" id="A0A8H7H1H1"/>
<dbReference type="EMBL" id="JACYCC010000289">
    <property type="protein sequence ID" value="KAF8669671.1"/>
    <property type="molecule type" value="Genomic_DNA"/>
</dbReference>
<evidence type="ECO:0000259" key="3">
    <source>
        <dbReference type="Pfam" id="PF00656"/>
    </source>
</evidence>
<feature type="region of interest" description="Disordered" evidence="2">
    <location>
        <begin position="728"/>
        <end position="796"/>
    </location>
</feature>
<dbReference type="GO" id="GO:0006508">
    <property type="term" value="P:proteolysis"/>
    <property type="evidence" value="ECO:0007669"/>
    <property type="project" value="InterPro"/>
</dbReference>
<feature type="compositionally biased region" description="Pro residues" evidence="2">
    <location>
        <begin position="775"/>
        <end position="785"/>
    </location>
</feature>
<evidence type="ECO:0000313" key="5">
    <source>
        <dbReference type="Proteomes" id="UP000650582"/>
    </source>
</evidence>
<dbReference type="Gene3D" id="3.40.50.1460">
    <property type="match status" value="1"/>
</dbReference>
<organism evidence="4 5">
    <name type="scientific">Rhizoctonia solani</name>
    <dbReference type="NCBI Taxonomy" id="456999"/>
    <lineage>
        <taxon>Eukaryota</taxon>
        <taxon>Fungi</taxon>
        <taxon>Dikarya</taxon>
        <taxon>Basidiomycota</taxon>
        <taxon>Agaricomycotina</taxon>
        <taxon>Agaricomycetes</taxon>
        <taxon>Cantharellales</taxon>
        <taxon>Ceratobasidiaceae</taxon>
        <taxon>Rhizoctonia</taxon>
    </lineage>
</organism>
<dbReference type="GO" id="GO:0005737">
    <property type="term" value="C:cytoplasm"/>
    <property type="evidence" value="ECO:0007669"/>
    <property type="project" value="TreeGrafter"/>
</dbReference>
<proteinExistence type="inferred from homology"/>
<sequence length="939" mass="103141">MKIPVAIPTEEKQNRSFDIRDHLCPLETRTMILPTTQGDPKEIVQKLCEKAGGGAGAQATEQAQQVHIVTQPGAKPPLHALIIGINKYVANVHLAAAVPDALSFKEYLTNDLLVPEAQIKVILDEEATRANIIKAFQDLADPDNKINKDEPIVIYYAGHGSEIDPPPDRAANGPKVQCIIPQDTSTDAGIVPIPDFTLGTLIHRIAQQKGNNITLIFDCCHSAGGTRDEMDDARFIDKSKLPKLPASPDKDIIDKALEGSRDVVDPASLGLSFEDMGSHVILAACGHAEVAFENGAEKHGYFSSALLKLLRSVQIDSLTYRACMQRLPPLRTRQPQNPVCEGKHMNRIFFNAKVQGASVSMILIRAKGKDFYLQSGVAQGITPGSQFSIHTSDIPSKDNPSLGTLEVDLVEPFVSRLKDADTLALKATTVYYGRQVAYGPEQALDIYVTQQFVDAAKPSDGWARAFAGGTGELVLRPVEPELASVVLSINKKKKATFTLTNQAAVQYGVAKLPRRIYSPIPPEAERVMPVLTAISQWNWQLRRMPLEGRPFAKTIDYEFYKLQRSGEYTDEGNPVLVPEGDNLNVDGVVDIVANPEDFYGIKITNNSTRDLYAYLFDFSCTGLSIEPKTIPIQGINTSDPTLPKGGNLTIGYGSGGQEPLLFSVTEGQRFDINHFKLFVTTHPTDFDSLKQESPFEGRGTVASSKVKELFNQKPLWDAFTIAVVQRQYPKGEEPEPEVESEGEQEAEEGAEEEVVPKPEPEPEPEPEPKPEPEPEPTPGPGPTPAPGTGTGGCVLFTGRSEEPLQARAMSSAESMQPWFRTPKLTKELISSICGMRLRTHSKRQGPAGATATARTGAYFEIWVIGNDDMLKLTPDEQEMRYRSHPAPDNADYEWTDGRVFDETEKLWSKLEPGDCFEVMVGASGRGWTNDANRGHLMFW</sequence>
<feature type="domain" description="Peptidase C14 caspase" evidence="3">
    <location>
        <begin position="79"/>
        <end position="344"/>
    </location>
</feature>
<accession>A0A8H7H1H1</accession>
<evidence type="ECO:0000256" key="1">
    <source>
        <dbReference type="ARBA" id="ARBA00009005"/>
    </source>
</evidence>
<reference evidence="4" key="1">
    <citation type="submission" date="2020-09" db="EMBL/GenBank/DDBJ databases">
        <title>Comparative genome analyses of four rice-infecting Rhizoctonia solani isolates reveal extensive enrichment of homogalacturonan modification genes.</title>
        <authorList>
            <person name="Lee D.-Y."/>
            <person name="Jeon J."/>
            <person name="Kim K.-T."/>
            <person name="Cheong K."/>
            <person name="Song H."/>
            <person name="Choi G."/>
            <person name="Ko J."/>
            <person name="Opiyo S.O."/>
            <person name="Zuo S."/>
            <person name="Madhav S."/>
            <person name="Lee Y.-H."/>
            <person name="Wang G.-L."/>
        </authorList>
    </citation>
    <scope>NUCLEOTIDE SEQUENCE</scope>
    <source>
        <strain evidence="4">AG1-IA YN-7</strain>
    </source>
</reference>
<evidence type="ECO:0000313" key="4">
    <source>
        <dbReference type="EMBL" id="KAF8669671.1"/>
    </source>
</evidence>
<feature type="compositionally biased region" description="Basic and acidic residues" evidence="2">
    <location>
        <begin position="754"/>
        <end position="772"/>
    </location>
</feature>
<dbReference type="PANTHER" id="PTHR48104:SF30">
    <property type="entry name" value="METACASPASE-1"/>
    <property type="match status" value="1"/>
</dbReference>
<dbReference type="GO" id="GO:0004197">
    <property type="term" value="F:cysteine-type endopeptidase activity"/>
    <property type="evidence" value="ECO:0007669"/>
    <property type="project" value="InterPro"/>
</dbReference>
<dbReference type="PANTHER" id="PTHR48104">
    <property type="entry name" value="METACASPASE-4"/>
    <property type="match status" value="1"/>
</dbReference>